<evidence type="ECO:0000313" key="5">
    <source>
        <dbReference type="EMBL" id="RHY66725.1"/>
    </source>
</evidence>
<evidence type="ECO:0000313" key="14">
    <source>
        <dbReference type="Proteomes" id="UP000275652"/>
    </source>
</evidence>
<dbReference type="Proteomes" id="UP000283543">
    <property type="component" value="Unassembled WGS sequence"/>
</dbReference>
<dbReference type="EMBL" id="QUTI01011953">
    <property type="protein sequence ID" value="RLO12772.1"/>
    <property type="molecule type" value="Genomic_DNA"/>
</dbReference>
<comment type="caution">
    <text evidence="6">The sequence shown here is derived from an EMBL/GenBank/DDBJ whole genome shotgun (WGS) entry which is preliminary data.</text>
</comment>
<evidence type="ECO:0000313" key="11">
    <source>
        <dbReference type="Proteomes" id="UP000266196"/>
    </source>
</evidence>
<name>A0A397E000_APHAT</name>
<evidence type="ECO:0000313" key="2">
    <source>
        <dbReference type="EMBL" id="RHY07841.1"/>
    </source>
</evidence>
<dbReference type="EMBL" id="QUTA01004001">
    <property type="protein sequence ID" value="RHY21447.1"/>
    <property type="molecule type" value="Genomic_DNA"/>
</dbReference>
<feature type="region of interest" description="Disordered" evidence="1">
    <location>
        <begin position="1"/>
        <end position="29"/>
    </location>
</feature>
<evidence type="ECO:0000313" key="8">
    <source>
        <dbReference type="EMBL" id="RLO12772.1"/>
    </source>
</evidence>
<organism evidence="6 13">
    <name type="scientific">Aphanomyces astaci</name>
    <name type="common">Crayfish plague agent</name>
    <dbReference type="NCBI Taxonomy" id="112090"/>
    <lineage>
        <taxon>Eukaryota</taxon>
        <taxon>Sar</taxon>
        <taxon>Stramenopiles</taxon>
        <taxon>Oomycota</taxon>
        <taxon>Saprolegniomycetes</taxon>
        <taxon>Saprolegniales</taxon>
        <taxon>Verrucalvaceae</taxon>
        <taxon>Aphanomyces</taxon>
    </lineage>
</organism>
<evidence type="ECO:0000313" key="3">
    <source>
        <dbReference type="EMBL" id="RHY21447.1"/>
    </source>
</evidence>
<dbReference type="EMBL" id="QUTB01003661">
    <property type="protein sequence ID" value="RHY66725.1"/>
    <property type="molecule type" value="Genomic_DNA"/>
</dbReference>
<evidence type="ECO:0000313" key="12">
    <source>
        <dbReference type="Proteomes" id="UP000266239"/>
    </source>
</evidence>
<evidence type="ECO:0000313" key="15">
    <source>
        <dbReference type="Proteomes" id="UP000283543"/>
    </source>
</evidence>
<evidence type="ECO:0000313" key="10">
    <source>
        <dbReference type="Proteomes" id="UP000265716"/>
    </source>
</evidence>
<evidence type="ECO:0000313" key="9">
    <source>
        <dbReference type="Proteomes" id="UP000265427"/>
    </source>
</evidence>
<proteinExistence type="predicted"/>
<dbReference type="Proteomes" id="UP000265427">
    <property type="component" value="Unassembled WGS sequence"/>
</dbReference>
<dbReference type="Proteomes" id="UP000266643">
    <property type="component" value="Unassembled WGS sequence"/>
</dbReference>
<evidence type="ECO:0000313" key="7">
    <source>
        <dbReference type="EMBL" id="RHZ02560.1"/>
    </source>
</evidence>
<evidence type="ECO:0000313" key="4">
    <source>
        <dbReference type="EMBL" id="RHY50661.1"/>
    </source>
</evidence>
<dbReference type="EMBL" id="QUSZ01005888">
    <property type="protein sequence ID" value="RHY07841.1"/>
    <property type="molecule type" value="Genomic_DNA"/>
</dbReference>
<evidence type="ECO:0000313" key="13">
    <source>
        <dbReference type="Proteomes" id="UP000266643"/>
    </source>
</evidence>
<dbReference type="Proteomes" id="UP000265716">
    <property type="component" value="Unassembled WGS sequence"/>
</dbReference>
<reference evidence="9 10" key="2">
    <citation type="submission" date="2018-08" db="EMBL/GenBank/DDBJ databases">
        <title>Aphanomyces genome sequencing and annotation.</title>
        <authorList>
            <person name="Minardi D."/>
            <person name="Oidtmann B."/>
            <person name="Van Der Giezen M."/>
            <person name="Studholme D.J."/>
        </authorList>
    </citation>
    <scope>NUCLEOTIDE SEQUENCE [LARGE SCALE GENOMIC DNA]</scope>
    <source>
        <strain evidence="7 11">197901</strain>
        <strain evidence="6 13">D2</strain>
        <strain evidence="2 9">Kv</strain>
        <strain evidence="4 10">SA</strain>
        <strain evidence="5 15">Si</strain>
        <strain evidence="3 12">Yx</strain>
    </source>
</reference>
<evidence type="ECO:0000313" key="6">
    <source>
        <dbReference type="EMBL" id="RHY70253.1"/>
    </source>
</evidence>
<reference evidence="8 14" key="1">
    <citation type="journal article" date="2018" name="J. Invertebr. Pathol.">
        <title>New genotyping method for the causative agent of crayfish plague (Aphanomyces astaci) based on whole genome data.</title>
        <authorList>
            <person name="Minardi D."/>
            <person name="Studholme D.J."/>
            <person name="van der Giezen M."/>
            <person name="Pretto T."/>
            <person name="Oidtmann B."/>
        </authorList>
    </citation>
    <scope>NUCLEOTIDE SEQUENCE [LARGE SCALE GENOMIC DNA]</scope>
    <source>
        <strain evidence="8 14">KB13</strain>
    </source>
</reference>
<protein>
    <submittedName>
        <fullName evidence="6">Uncharacterized protein</fullName>
    </submittedName>
</protein>
<gene>
    <name evidence="3" type="ORF">DYB25_006239</name>
    <name evidence="8" type="ORF">DYB28_004581</name>
    <name evidence="6" type="ORF">DYB30_006942</name>
    <name evidence="7" type="ORF">DYB31_013745</name>
    <name evidence="5" type="ORF">DYB34_010458</name>
    <name evidence="2" type="ORF">DYB36_004362</name>
    <name evidence="4" type="ORF">DYB38_008005</name>
</gene>
<evidence type="ECO:0000256" key="1">
    <source>
        <dbReference type="SAM" id="MobiDB-lite"/>
    </source>
</evidence>
<dbReference type="EMBL" id="QUTC01006740">
    <property type="protein sequence ID" value="RHY50661.1"/>
    <property type="molecule type" value="Genomic_DNA"/>
</dbReference>
<dbReference type="Proteomes" id="UP000275652">
    <property type="component" value="Unassembled WGS sequence"/>
</dbReference>
<dbReference type="AlphaFoldDB" id="A0A397E000"/>
<dbReference type="Proteomes" id="UP000266239">
    <property type="component" value="Unassembled WGS sequence"/>
</dbReference>
<accession>A0A397E000</accession>
<dbReference type="Proteomes" id="UP000266196">
    <property type="component" value="Unassembled WGS sequence"/>
</dbReference>
<dbReference type="EMBL" id="QUTE01014331">
    <property type="protein sequence ID" value="RHZ02560.1"/>
    <property type="molecule type" value="Genomic_DNA"/>
</dbReference>
<feature type="region of interest" description="Disordered" evidence="1">
    <location>
        <begin position="41"/>
        <end position="86"/>
    </location>
</feature>
<sequence length="86" mass="9696">MVVRNERKTAVKITTKTQEAETTKTTHQAKAKLNKLAYLHHDTKRPRIPKPPSSPGFPRNPGRLGLTPLKEKDMPLDPMALEVQES</sequence>
<dbReference type="EMBL" id="QUTD01004003">
    <property type="protein sequence ID" value="RHY70253.1"/>
    <property type="molecule type" value="Genomic_DNA"/>
</dbReference>